<organism evidence="6 7">
    <name type="scientific">Oikopleura dioica</name>
    <name type="common">Tunicate</name>
    <dbReference type="NCBI Taxonomy" id="34765"/>
    <lineage>
        <taxon>Eukaryota</taxon>
        <taxon>Metazoa</taxon>
        <taxon>Chordata</taxon>
        <taxon>Tunicata</taxon>
        <taxon>Appendicularia</taxon>
        <taxon>Copelata</taxon>
        <taxon>Oikopleuridae</taxon>
        <taxon>Oikopleura</taxon>
    </lineage>
</organism>
<dbReference type="InterPro" id="IPR000742">
    <property type="entry name" value="EGF"/>
</dbReference>
<feature type="domain" description="ShKT" evidence="5">
    <location>
        <begin position="285"/>
        <end position="319"/>
    </location>
</feature>
<name>A0ABN7T1U4_OIKDI</name>
<dbReference type="EMBL" id="OU015567">
    <property type="protein sequence ID" value="CAG5111037.1"/>
    <property type="molecule type" value="Genomic_DNA"/>
</dbReference>
<feature type="domain" description="EGF-like" evidence="4">
    <location>
        <begin position="17"/>
        <end position="53"/>
    </location>
</feature>
<evidence type="ECO:0000313" key="7">
    <source>
        <dbReference type="Proteomes" id="UP001158576"/>
    </source>
</evidence>
<dbReference type="SMART" id="SM00179">
    <property type="entry name" value="EGF_CA"/>
    <property type="match status" value="1"/>
</dbReference>
<dbReference type="InterPro" id="IPR003582">
    <property type="entry name" value="ShKT_dom"/>
</dbReference>
<dbReference type="SMART" id="SM00181">
    <property type="entry name" value="EGF"/>
    <property type="match status" value="2"/>
</dbReference>
<reference evidence="6 7" key="1">
    <citation type="submission" date="2021-04" db="EMBL/GenBank/DDBJ databases">
        <authorList>
            <person name="Bliznina A."/>
        </authorList>
    </citation>
    <scope>NUCLEOTIDE SEQUENCE [LARGE SCALE GENOMIC DNA]</scope>
</reference>
<sequence>MAVIIPSVLVSMKDSKEISPCASEPCLNNGICSSDDRGYSCLCPESFTGKNCQNSITTTTTTTTSAIATCNTSTTKWKRARYPGDLPWAYTRSSAHGDQGESGDLVVAPWQVDALVKLGYDADKLNIYQNAPSRHRVVRGCCSSLYVNWNGVGSCVACGTYNGKDFYQCPGDHEWLGGIRWETEKGWTVCDFPGWGGCDAPWAWTGAESDNVCFGDNGELSASYVFPFGDHPEISFSCEPGTEPRTGEHFPCAHHDCADNERCVNTADRSGFTCECRDPVKSPCCADKDNDCASLAASGNCSKNPMYMREMCKESCGLCPTATTTTTTTTSNTDA</sequence>
<evidence type="ECO:0000313" key="6">
    <source>
        <dbReference type="EMBL" id="CAG5111037.1"/>
    </source>
</evidence>
<dbReference type="SUPFAM" id="SSF57196">
    <property type="entry name" value="EGF/Laminin"/>
    <property type="match status" value="1"/>
</dbReference>
<protein>
    <submittedName>
        <fullName evidence="6">Oidioi.mRNA.OKI2018_I69.chr2.g5373.t1.cds</fullName>
    </submittedName>
</protein>
<feature type="disulfide bond" evidence="3">
    <location>
        <begin position="285"/>
        <end position="319"/>
    </location>
</feature>
<dbReference type="PROSITE" id="PS50026">
    <property type="entry name" value="EGF_3"/>
    <property type="match status" value="1"/>
</dbReference>
<dbReference type="InterPro" id="IPR001881">
    <property type="entry name" value="EGF-like_Ca-bd_dom"/>
</dbReference>
<keyword evidence="2" id="KW-0245">EGF-like domain</keyword>
<evidence type="ECO:0000259" key="5">
    <source>
        <dbReference type="PROSITE" id="PS51670"/>
    </source>
</evidence>
<comment type="caution">
    <text evidence="2">Lacks conserved residue(s) required for the propagation of feature annotation.</text>
</comment>
<dbReference type="PROSITE" id="PS00022">
    <property type="entry name" value="EGF_1"/>
    <property type="match status" value="1"/>
</dbReference>
<dbReference type="Gene3D" id="2.10.25.10">
    <property type="entry name" value="Laminin"/>
    <property type="match status" value="1"/>
</dbReference>
<evidence type="ECO:0000256" key="3">
    <source>
        <dbReference type="PROSITE-ProRule" id="PRU01005"/>
    </source>
</evidence>
<dbReference type="Pfam" id="PF01549">
    <property type="entry name" value="ShK"/>
    <property type="match status" value="1"/>
</dbReference>
<evidence type="ECO:0000256" key="1">
    <source>
        <dbReference type="ARBA" id="ARBA00023157"/>
    </source>
</evidence>
<accession>A0ABN7T1U4</accession>
<dbReference type="Pfam" id="PF00008">
    <property type="entry name" value="EGF"/>
    <property type="match status" value="1"/>
</dbReference>
<gene>
    <name evidence="6" type="ORF">OKIOD_LOCUS14138</name>
</gene>
<keyword evidence="1 2" id="KW-1015">Disulfide bond</keyword>
<proteinExistence type="predicted"/>
<dbReference type="CDD" id="cd00054">
    <property type="entry name" value="EGF_CA"/>
    <property type="match status" value="1"/>
</dbReference>
<feature type="disulfide bond" evidence="2">
    <location>
        <begin position="43"/>
        <end position="52"/>
    </location>
</feature>
<dbReference type="Proteomes" id="UP001158576">
    <property type="component" value="Chromosome 2"/>
</dbReference>
<dbReference type="SMART" id="SM00254">
    <property type="entry name" value="ShKT"/>
    <property type="match status" value="1"/>
</dbReference>
<dbReference type="PROSITE" id="PS51670">
    <property type="entry name" value="SHKT"/>
    <property type="match status" value="1"/>
</dbReference>
<evidence type="ECO:0000256" key="2">
    <source>
        <dbReference type="PROSITE-ProRule" id="PRU00076"/>
    </source>
</evidence>
<evidence type="ECO:0000259" key="4">
    <source>
        <dbReference type="PROSITE" id="PS50026"/>
    </source>
</evidence>
<keyword evidence="7" id="KW-1185">Reference proteome</keyword>